<sequence>MARSLMGNWQRPWRQIGTLPRQSARHLGRWFDRLHGPGTAAPAARMRVPPPLALPAGPLPGQWSQRRLKLPAMPGELVSQMNYWLYEPSRRHAGPLPLVVMLHGCRQTAEDFAAGTRMNALAEREGFLVAYAEQPLRRQLQRCWQWFDLAASEGAREAQAIAALIDALALRRDVCPQRVYLAGLSAGAAMAAVVALRYPDKVAAVGLHSGVVVGAADSARSGLRAMQHGSRAEPATLLDAAGAALAGKPMPALILHGMDDEVVHPVNARLLARQFLAYNRLPDRVDSQRRNGEPVPHERANDEGDAARVPAGHYLESRFGHARQELVQLCEVAGLGHAWSGGDPAYRYHSDTGPAASMLMWEFFREHRR</sequence>
<dbReference type="InterPro" id="IPR029058">
    <property type="entry name" value="AB_hydrolase_fold"/>
</dbReference>
<proteinExistence type="predicted"/>
<dbReference type="EMBL" id="JABEMD010000003">
    <property type="protein sequence ID" value="NNH09838.1"/>
    <property type="molecule type" value="Genomic_DNA"/>
</dbReference>
<dbReference type="InterPro" id="IPR010126">
    <property type="entry name" value="Esterase_phb"/>
</dbReference>
<evidence type="ECO:0000256" key="1">
    <source>
        <dbReference type="ARBA" id="ARBA00022729"/>
    </source>
</evidence>
<evidence type="ECO:0000256" key="2">
    <source>
        <dbReference type="ARBA" id="ARBA00022801"/>
    </source>
</evidence>
<dbReference type="PANTHER" id="PTHR43037:SF1">
    <property type="entry name" value="BLL1128 PROTEIN"/>
    <property type="match status" value="1"/>
</dbReference>
<evidence type="ECO:0000313" key="4">
    <source>
        <dbReference type="EMBL" id="NNH09838.1"/>
    </source>
</evidence>
<evidence type="ECO:0000256" key="3">
    <source>
        <dbReference type="SAM" id="MobiDB-lite"/>
    </source>
</evidence>
<accession>A0A849B6Q4</accession>
<dbReference type="Gene3D" id="3.40.50.1820">
    <property type="entry name" value="alpha/beta hydrolase"/>
    <property type="match status" value="1"/>
</dbReference>
<dbReference type="RefSeq" id="WP_053823404.1">
    <property type="nucleotide sequence ID" value="NZ_JAODVC010000006.1"/>
</dbReference>
<dbReference type="SUPFAM" id="SSF53474">
    <property type="entry name" value="alpha/beta-Hydrolases"/>
    <property type="match status" value="1"/>
</dbReference>
<dbReference type="Pfam" id="PF10503">
    <property type="entry name" value="Esterase_PHB"/>
    <property type="match status" value="1"/>
</dbReference>
<dbReference type="NCBIfam" id="TIGR01840">
    <property type="entry name" value="esterase_phb"/>
    <property type="match status" value="1"/>
</dbReference>
<name>A0A849B6Q4_9BURK</name>
<dbReference type="InterPro" id="IPR050955">
    <property type="entry name" value="Plant_Biomass_Hydrol_Est"/>
</dbReference>
<evidence type="ECO:0000313" key="5">
    <source>
        <dbReference type="Proteomes" id="UP000542973"/>
    </source>
</evidence>
<keyword evidence="1" id="KW-0732">Signal</keyword>
<comment type="caution">
    <text evidence="4">The sequence shown here is derived from an EMBL/GenBank/DDBJ whole genome shotgun (WGS) entry which is preliminary data.</text>
</comment>
<protein>
    <submittedName>
        <fullName evidence="4">PHB depolymerase family esterase</fullName>
    </submittedName>
</protein>
<dbReference type="GO" id="GO:0016787">
    <property type="term" value="F:hydrolase activity"/>
    <property type="evidence" value="ECO:0007669"/>
    <property type="project" value="UniProtKB-KW"/>
</dbReference>
<dbReference type="GO" id="GO:0005576">
    <property type="term" value="C:extracellular region"/>
    <property type="evidence" value="ECO:0007669"/>
    <property type="project" value="InterPro"/>
</dbReference>
<reference evidence="4 5" key="1">
    <citation type="submission" date="2020-05" db="EMBL/GenBank/DDBJ databases">
        <title>MicrobeNet Type strains.</title>
        <authorList>
            <person name="Nicholson A.C."/>
        </authorList>
    </citation>
    <scope>NUCLEOTIDE SEQUENCE [LARGE SCALE GENOMIC DNA]</scope>
    <source>
        <strain evidence="4 5">ATCC 700815</strain>
    </source>
</reference>
<keyword evidence="2" id="KW-0378">Hydrolase</keyword>
<gene>
    <name evidence="4" type="ORF">HLB16_02950</name>
</gene>
<dbReference type="PANTHER" id="PTHR43037">
    <property type="entry name" value="UNNAMED PRODUCT-RELATED"/>
    <property type="match status" value="1"/>
</dbReference>
<organism evidence="4 5">
    <name type="scientific">Cupriavidus gilardii</name>
    <dbReference type="NCBI Taxonomy" id="82541"/>
    <lineage>
        <taxon>Bacteria</taxon>
        <taxon>Pseudomonadati</taxon>
        <taxon>Pseudomonadota</taxon>
        <taxon>Betaproteobacteria</taxon>
        <taxon>Burkholderiales</taxon>
        <taxon>Burkholderiaceae</taxon>
        <taxon>Cupriavidus</taxon>
    </lineage>
</organism>
<dbReference type="Proteomes" id="UP000542973">
    <property type="component" value="Unassembled WGS sequence"/>
</dbReference>
<feature type="region of interest" description="Disordered" evidence="3">
    <location>
        <begin position="286"/>
        <end position="305"/>
    </location>
</feature>
<dbReference type="AlphaFoldDB" id="A0A849B6Q4"/>